<evidence type="ECO:0000313" key="1">
    <source>
        <dbReference type="EMBL" id="MEJ2862558.1"/>
    </source>
</evidence>
<comment type="caution">
    <text evidence="1">The sequence shown here is derived from an EMBL/GenBank/DDBJ whole genome shotgun (WGS) entry which is preliminary data.</text>
</comment>
<keyword evidence="2" id="KW-1185">Reference proteome</keyword>
<proteinExistence type="predicted"/>
<dbReference type="EMBL" id="JBBEGM010000006">
    <property type="protein sequence ID" value="MEJ2862558.1"/>
    <property type="molecule type" value="Genomic_DNA"/>
</dbReference>
<organism evidence="1 2">
    <name type="scientific">Actinomycetospora flava</name>
    <dbReference type="NCBI Taxonomy" id="3129232"/>
    <lineage>
        <taxon>Bacteria</taxon>
        <taxon>Bacillati</taxon>
        <taxon>Actinomycetota</taxon>
        <taxon>Actinomycetes</taxon>
        <taxon>Pseudonocardiales</taxon>
        <taxon>Pseudonocardiaceae</taxon>
        <taxon>Actinomycetospora</taxon>
    </lineage>
</organism>
<sequence>MQSVLITYYADQACTQPDPAGRFFRGLKNAEKADSSGIVAEAFVRKMARWGNATIRVVALDRHGDALGEAPANQDWWGLPTGVRSFSVEGQRDNAGVQIAVDLLQLAR</sequence>
<evidence type="ECO:0000313" key="2">
    <source>
        <dbReference type="Proteomes" id="UP001369736"/>
    </source>
</evidence>
<dbReference type="RefSeq" id="WP_337703939.1">
    <property type="nucleotide sequence ID" value="NZ_JBBEGM010000006.1"/>
</dbReference>
<protein>
    <submittedName>
        <fullName evidence="1">Uncharacterized protein</fullName>
    </submittedName>
</protein>
<accession>A0ABU8M6S3</accession>
<gene>
    <name evidence="1" type="ORF">WCD58_15405</name>
</gene>
<name>A0ABU8M6S3_9PSEU</name>
<reference evidence="1 2" key="1">
    <citation type="submission" date="2024-03" db="EMBL/GenBank/DDBJ databases">
        <title>Actinomycetospora sp. OC33-EN07, a novel actinomycete isolated from wild orchid (Aerides multiflora).</title>
        <authorList>
            <person name="Suriyachadkun C."/>
        </authorList>
    </citation>
    <scope>NUCLEOTIDE SEQUENCE [LARGE SCALE GENOMIC DNA]</scope>
    <source>
        <strain evidence="1 2">OC33-EN07</strain>
    </source>
</reference>
<dbReference type="Proteomes" id="UP001369736">
    <property type="component" value="Unassembled WGS sequence"/>
</dbReference>